<sequence>MSEDGGLDNDGTRTGGAGSSACTGGRNGGGGLSGDGGDGADRMGPENLSPLTLTPHAGGGPAVVVAQDTAPRERKAADLSTSKTVKSFEDDEEGGGSARRKVKRLNVACKVPQKAGG</sequence>
<protein>
    <submittedName>
        <fullName evidence="2">Uncharacterized protein</fullName>
    </submittedName>
</protein>
<organism evidence="2 3">
    <name type="scientific">Gonium pectorale</name>
    <name type="common">Green alga</name>
    <dbReference type="NCBI Taxonomy" id="33097"/>
    <lineage>
        <taxon>Eukaryota</taxon>
        <taxon>Viridiplantae</taxon>
        <taxon>Chlorophyta</taxon>
        <taxon>core chlorophytes</taxon>
        <taxon>Chlorophyceae</taxon>
        <taxon>CS clade</taxon>
        <taxon>Chlamydomonadales</taxon>
        <taxon>Volvocaceae</taxon>
        <taxon>Gonium</taxon>
    </lineage>
</organism>
<evidence type="ECO:0000313" key="3">
    <source>
        <dbReference type="Proteomes" id="UP000075714"/>
    </source>
</evidence>
<reference evidence="3" key="1">
    <citation type="journal article" date="2016" name="Nat. Commun.">
        <title>The Gonium pectorale genome demonstrates co-option of cell cycle regulation during the evolution of multicellularity.</title>
        <authorList>
            <person name="Hanschen E.R."/>
            <person name="Marriage T.N."/>
            <person name="Ferris P.J."/>
            <person name="Hamaji T."/>
            <person name="Toyoda A."/>
            <person name="Fujiyama A."/>
            <person name="Neme R."/>
            <person name="Noguchi H."/>
            <person name="Minakuchi Y."/>
            <person name="Suzuki M."/>
            <person name="Kawai-Toyooka H."/>
            <person name="Smith D.R."/>
            <person name="Sparks H."/>
            <person name="Anderson J."/>
            <person name="Bakaric R."/>
            <person name="Luria V."/>
            <person name="Karger A."/>
            <person name="Kirschner M.W."/>
            <person name="Durand P.M."/>
            <person name="Michod R.E."/>
            <person name="Nozaki H."/>
            <person name="Olson B.J."/>
        </authorList>
    </citation>
    <scope>NUCLEOTIDE SEQUENCE [LARGE SCALE GENOMIC DNA]</scope>
    <source>
        <strain evidence="3">NIES-2863</strain>
    </source>
</reference>
<accession>A0A150GWX0</accession>
<gene>
    <name evidence="2" type="ORF">GPECTOR_5g39</name>
</gene>
<proteinExistence type="predicted"/>
<name>A0A150GWX0_GONPE</name>
<feature type="region of interest" description="Disordered" evidence="1">
    <location>
        <begin position="1"/>
        <end position="104"/>
    </location>
</feature>
<evidence type="ECO:0000313" key="2">
    <source>
        <dbReference type="EMBL" id="KXZ54304.1"/>
    </source>
</evidence>
<keyword evidence="3" id="KW-1185">Reference proteome</keyword>
<feature type="compositionally biased region" description="Gly residues" evidence="1">
    <location>
        <begin position="25"/>
        <end position="37"/>
    </location>
</feature>
<dbReference type="AlphaFoldDB" id="A0A150GWX0"/>
<dbReference type="Proteomes" id="UP000075714">
    <property type="component" value="Unassembled WGS sequence"/>
</dbReference>
<comment type="caution">
    <text evidence="2">The sequence shown here is derived from an EMBL/GenBank/DDBJ whole genome shotgun (WGS) entry which is preliminary data.</text>
</comment>
<evidence type="ECO:0000256" key="1">
    <source>
        <dbReference type="SAM" id="MobiDB-lite"/>
    </source>
</evidence>
<dbReference type="EMBL" id="LSYV01000006">
    <property type="protein sequence ID" value="KXZ54304.1"/>
    <property type="molecule type" value="Genomic_DNA"/>
</dbReference>